<dbReference type="Proteomes" id="UP001373159">
    <property type="component" value="Unassembled WGS sequence"/>
</dbReference>
<feature type="compositionally biased region" description="Basic and acidic residues" evidence="1">
    <location>
        <begin position="551"/>
        <end position="563"/>
    </location>
</feature>
<dbReference type="PANTHER" id="PTHR11731">
    <property type="entry name" value="PROTEASE FAMILY S9B,C DIPEPTIDYL-PEPTIDASE IV-RELATED"/>
    <property type="match status" value="1"/>
</dbReference>
<proteinExistence type="predicted"/>
<feature type="domain" description="Dipeptidylpeptidase IV N-terminal" evidence="3">
    <location>
        <begin position="165"/>
        <end position="342"/>
    </location>
</feature>
<evidence type="ECO:0000259" key="3">
    <source>
        <dbReference type="Pfam" id="PF00930"/>
    </source>
</evidence>
<protein>
    <submittedName>
        <fullName evidence="4">Prolyl oligopeptidase family serine peptidase</fullName>
    </submittedName>
</protein>
<dbReference type="SUPFAM" id="SSF82171">
    <property type="entry name" value="DPP6 N-terminal domain-like"/>
    <property type="match status" value="1"/>
</dbReference>
<reference evidence="4 5" key="1">
    <citation type="submission" date="2024-02" db="EMBL/GenBank/DDBJ databases">
        <title>Bifidobacterium honeyensis sp. nov., isolated from the comb honey.</title>
        <authorList>
            <person name="Liu W."/>
            <person name="Li Y."/>
        </authorList>
    </citation>
    <scope>NUCLEOTIDE SEQUENCE [LARGE SCALE GENOMIC DNA]</scope>
    <source>
        <strain evidence="4 5">IMAU50988</strain>
    </source>
</reference>
<dbReference type="RefSeq" id="WP_340470065.1">
    <property type="nucleotide sequence ID" value="NZ_JBANBB010000003.1"/>
</dbReference>
<dbReference type="PANTHER" id="PTHR11731:SF193">
    <property type="entry name" value="DIPEPTIDYL PEPTIDASE 9"/>
    <property type="match status" value="1"/>
</dbReference>
<dbReference type="SUPFAM" id="SSF53474">
    <property type="entry name" value="alpha/beta-Hydrolases"/>
    <property type="match status" value="1"/>
</dbReference>
<evidence type="ECO:0000313" key="5">
    <source>
        <dbReference type="Proteomes" id="UP001373159"/>
    </source>
</evidence>
<dbReference type="InterPro" id="IPR050278">
    <property type="entry name" value="Serine_Prot_S9B/DPPIV"/>
</dbReference>
<keyword evidence="5" id="KW-1185">Reference proteome</keyword>
<gene>
    <name evidence="4" type="ORF">V8P97_07520</name>
</gene>
<dbReference type="Pfam" id="PF00326">
    <property type="entry name" value="Peptidase_S9"/>
    <property type="match status" value="1"/>
</dbReference>
<organism evidence="4 5">
    <name type="scientific">Bifidobacterium favimelis</name>
    <dbReference type="NCBI Taxonomy" id="3122979"/>
    <lineage>
        <taxon>Bacteria</taxon>
        <taxon>Bacillati</taxon>
        <taxon>Actinomycetota</taxon>
        <taxon>Actinomycetes</taxon>
        <taxon>Bifidobacteriales</taxon>
        <taxon>Bifidobacteriaceae</taxon>
        <taxon>Bifidobacterium</taxon>
    </lineage>
</organism>
<dbReference type="InterPro" id="IPR029058">
    <property type="entry name" value="AB_hydrolase_fold"/>
</dbReference>
<dbReference type="InterPro" id="IPR001375">
    <property type="entry name" value="Peptidase_S9_cat"/>
</dbReference>
<dbReference type="Gene3D" id="3.40.50.1820">
    <property type="entry name" value="alpha/beta hydrolase"/>
    <property type="match status" value="1"/>
</dbReference>
<evidence type="ECO:0000313" key="4">
    <source>
        <dbReference type="EMBL" id="MEK0307306.1"/>
    </source>
</evidence>
<evidence type="ECO:0000259" key="2">
    <source>
        <dbReference type="Pfam" id="PF00326"/>
    </source>
</evidence>
<dbReference type="EMBL" id="JBANBB010000003">
    <property type="protein sequence ID" value="MEK0307306.1"/>
    <property type="molecule type" value="Genomic_DNA"/>
</dbReference>
<feature type="region of interest" description="Disordered" evidence="1">
    <location>
        <begin position="520"/>
        <end position="571"/>
    </location>
</feature>
<sequence length="844" mass="91253">MDEQLTSEEAGPDQASAIADFPRLKARTLRFTLGAPRSAQAVGDGSRALFLRSDGPEDLVTSLWLSSFDDQGRHHEVLLADPRTLLADADEEEVPAEELARRERSREGGEGIVSYSVDEAGDRVVFTVGGLLWLTQIAQDGLSASTRPLGRMEADGSRHYADLSILNPTISPDGSKVAYTTGRMMVLVTIGGQAGQDGEYPILSLKEGAGEDVQLGLAEFAAAEEMDRYEGFWWSPDSDALLVEHSDESDEPIWYISDPANPQNPPQTRRYPKALTVNARVGLTLAALDADGYVNGACEVDWDRQAFEYLAVVRWQRGRQPLLLVQNRRQNEDRMLSVDTGTAVFSGRIGGGDLGPFPLDPEVLDSLPTQVLGGHEDEKWLDLIEGLPAYRPDGGLVDAFIDGETDTTRLRIDGRLFSPAGCQIRTVLSVGADDVLAVVSTDPRSFDLMRLGYDGSIHVLNRLPGVWTASRAGHGIVVTNRTMASSHGQIKHCYMGADGDLDRLGADGLGLVDSAYLSSGRGGDGRAPANGAADAGGTQPAYASDPTRAAVQHDTRQSKDRGSVDSGHVNSSGGWGAALADHSVDPGFTPNVDFVRMGSHGLFAAIVHPSDSSPYAQADRLPVLLRPYGGPGSQQVVFNQALYWESQWWADQGFLVLTVDGRGTPGRGPAWGRAIFEDMAQVTLDDQLEALAALPDFAPEADLDHVAIMGWSYGGFLSALAVLRAPEHIHAACAGAPPTDWTLYDTHYTERYLGLNPSVYRRNSLIDDAPNLRRPLMLIHGFADDNVSVANTLRLSQALMASGRDHTVLPLTGITHMTNDETVAENLLILQRDFLYKALGIRRR</sequence>
<dbReference type="InterPro" id="IPR002469">
    <property type="entry name" value="Peptidase_S9B_N"/>
</dbReference>
<dbReference type="Pfam" id="PF00930">
    <property type="entry name" value="DPPIV_N"/>
    <property type="match status" value="1"/>
</dbReference>
<name>A0ABU8ZPY0_9BIFI</name>
<evidence type="ECO:0000256" key="1">
    <source>
        <dbReference type="SAM" id="MobiDB-lite"/>
    </source>
</evidence>
<comment type="caution">
    <text evidence="4">The sequence shown here is derived from an EMBL/GenBank/DDBJ whole genome shotgun (WGS) entry which is preliminary data.</text>
</comment>
<accession>A0ABU8ZPY0</accession>
<dbReference type="Gene3D" id="2.140.10.30">
    <property type="entry name" value="Dipeptidylpeptidase IV, N-terminal domain"/>
    <property type="match status" value="1"/>
</dbReference>
<feature type="domain" description="Peptidase S9 prolyl oligopeptidase catalytic" evidence="2">
    <location>
        <begin position="642"/>
        <end position="840"/>
    </location>
</feature>